<keyword evidence="6" id="KW-1185">Reference proteome</keyword>
<protein>
    <submittedName>
        <fullName evidence="5">Nitroreductase family protein</fullName>
    </submittedName>
</protein>
<gene>
    <name evidence="5" type="ORF">K1Y72_16475</name>
</gene>
<keyword evidence="3" id="KW-0560">Oxidoreductase</keyword>
<organism evidence="5 6">
    <name type="scientific">Actinomadura parmotrematis</name>
    <dbReference type="NCBI Taxonomy" id="2864039"/>
    <lineage>
        <taxon>Bacteria</taxon>
        <taxon>Bacillati</taxon>
        <taxon>Actinomycetota</taxon>
        <taxon>Actinomycetes</taxon>
        <taxon>Streptosporangiales</taxon>
        <taxon>Thermomonosporaceae</taxon>
        <taxon>Actinomadura</taxon>
    </lineage>
</organism>
<feature type="domain" description="Nitroreductase" evidence="4">
    <location>
        <begin position="16"/>
        <end position="184"/>
    </location>
</feature>
<dbReference type="Gene3D" id="3.40.109.10">
    <property type="entry name" value="NADH Oxidase"/>
    <property type="match status" value="1"/>
</dbReference>
<evidence type="ECO:0000313" key="6">
    <source>
        <dbReference type="Proteomes" id="UP000774570"/>
    </source>
</evidence>
<dbReference type="EMBL" id="JAIBOA010000009">
    <property type="protein sequence ID" value="MBW8483984.1"/>
    <property type="molecule type" value="Genomic_DNA"/>
</dbReference>
<dbReference type="InterPro" id="IPR000415">
    <property type="entry name" value="Nitroreductase-like"/>
</dbReference>
<dbReference type="RefSeq" id="WP_220167211.1">
    <property type="nucleotide sequence ID" value="NZ_JAIBOA010000009.1"/>
</dbReference>
<proteinExistence type="predicted"/>
<dbReference type="PANTHER" id="PTHR23026">
    <property type="entry name" value="NADPH NITROREDUCTASE"/>
    <property type="match status" value="1"/>
</dbReference>
<accession>A0ABS7FWD0</accession>
<keyword evidence="2" id="KW-0288">FMN</keyword>
<evidence type="ECO:0000313" key="5">
    <source>
        <dbReference type="EMBL" id="MBW8483984.1"/>
    </source>
</evidence>
<evidence type="ECO:0000259" key="4">
    <source>
        <dbReference type="Pfam" id="PF00881"/>
    </source>
</evidence>
<dbReference type="Pfam" id="PF00881">
    <property type="entry name" value="Nitroreductase"/>
    <property type="match status" value="1"/>
</dbReference>
<sequence>MSRTPRMDLHEALYTTRAMRRVRPDPVPADVQRRMLDAAIRAPSGGNQQNWRFLLVDSPDVRARLAPLYQDAMAQLYATIYKDAIAEAERTGDRRALAVFRSAQWLADNFASVPLLLFGFAQHDPTGGSIFPAVWNAQLAARAEGVGSSLTVVLGIFHPEESNAILGVPPGEGWVQSCCATFGYPLGRWDVAPRRPAHEVSHRNAWGEPVGFEIDEPLWRP</sequence>
<comment type="caution">
    <text evidence="5">The sequence shown here is derived from an EMBL/GenBank/DDBJ whole genome shotgun (WGS) entry which is preliminary data.</text>
</comment>
<evidence type="ECO:0000256" key="2">
    <source>
        <dbReference type="ARBA" id="ARBA00022643"/>
    </source>
</evidence>
<reference evidence="5 6" key="1">
    <citation type="submission" date="2021-07" db="EMBL/GenBank/DDBJ databases">
        <title>Actinomadura sp. PM05-2 isolated from lichen.</title>
        <authorList>
            <person name="Somphong A."/>
            <person name="Phongsopitanun W."/>
            <person name="Tanasupawat S."/>
            <person name="Peongsungnone V."/>
        </authorList>
    </citation>
    <scope>NUCLEOTIDE SEQUENCE [LARGE SCALE GENOMIC DNA]</scope>
    <source>
        <strain evidence="5 6">PM05-2</strain>
    </source>
</reference>
<name>A0ABS7FWD0_9ACTN</name>
<dbReference type="InterPro" id="IPR029479">
    <property type="entry name" value="Nitroreductase"/>
</dbReference>
<dbReference type="Proteomes" id="UP000774570">
    <property type="component" value="Unassembled WGS sequence"/>
</dbReference>
<dbReference type="SUPFAM" id="SSF55469">
    <property type="entry name" value="FMN-dependent nitroreductase-like"/>
    <property type="match status" value="1"/>
</dbReference>
<evidence type="ECO:0000256" key="3">
    <source>
        <dbReference type="ARBA" id="ARBA00023002"/>
    </source>
</evidence>
<keyword evidence="1" id="KW-0285">Flavoprotein</keyword>
<dbReference type="PANTHER" id="PTHR23026:SF90">
    <property type="entry name" value="IODOTYROSINE DEIODINASE 1"/>
    <property type="match status" value="1"/>
</dbReference>
<dbReference type="InterPro" id="IPR050627">
    <property type="entry name" value="Nitroreductase/BluB"/>
</dbReference>
<evidence type="ECO:0000256" key="1">
    <source>
        <dbReference type="ARBA" id="ARBA00022630"/>
    </source>
</evidence>